<dbReference type="PROSITE" id="PS01127">
    <property type="entry name" value="EF_TS_2"/>
    <property type="match status" value="1"/>
</dbReference>
<reference evidence="6" key="1">
    <citation type="submission" date="2020-11" db="EMBL/GenBank/DDBJ databases">
        <authorList>
            <person name="Tran Van P."/>
        </authorList>
    </citation>
    <scope>NUCLEOTIDE SEQUENCE</scope>
</reference>
<evidence type="ECO:0000259" key="5">
    <source>
        <dbReference type="Pfam" id="PF00889"/>
    </source>
</evidence>
<dbReference type="InterPro" id="IPR001816">
    <property type="entry name" value="Transl_elong_EFTs/EF1B"/>
</dbReference>
<feature type="region of interest" description="Disordered" evidence="4">
    <location>
        <begin position="401"/>
        <end position="424"/>
    </location>
</feature>
<dbReference type="PANTHER" id="PTHR11741">
    <property type="entry name" value="ELONGATION FACTOR TS"/>
    <property type="match status" value="1"/>
</dbReference>
<evidence type="ECO:0000256" key="3">
    <source>
        <dbReference type="HAMAP-Rule" id="MF_03135"/>
    </source>
</evidence>
<dbReference type="GO" id="GO:0003746">
    <property type="term" value="F:translation elongation factor activity"/>
    <property type="evidence" value="ECO:0007669"/>
    <property type="project" value="UniProtKB-UniRule"/>
</dbReference>
<evidence type="ECO:0000256" key="2">
    <source>
        <dbReference type="ARBA" id="ARBA00022917"/>
    </source>
</evidence>
<evidence type="ECO:0000256" key="1">
    <source>
        <dbReference type="ARBA" id="ARBA00022768"/>
    </source>
</evidence>
<feature type="domain" description="Translation elongation factor EFTs/EF1B dimerisation" evidence="5">
    <location>
        <begin position="277"/>
        <end position="466"/>
    </location>
</feature>
<proteinExistence type="inferred from homology"/>
<dbReference type="GO" id="GO:0070125">
    <property type="term" value="P:mitochondrial translational elongation"/>
    <property type="evidence" value="ECO:0007669"/>
    <property type="project" value="TreeGrafter"/>
</dbReference>
<dbReference type="SUPFAM" id="SSF54713">
    <property type="entry name" value="Elongation factor Ts (EF-Ts), dimerisation domain"/>
    <property type="match status" value="1"/>
</dbReference>
<dbReference type="InterPro" id="IPR018101">
    <property type="entry name" value="Transl_elong_Ts_CS"/>
</dbReference>
<comment type="subcellular location">
    <subcellularLocation>
        <location evidence="3">Mitochondrion</location>
    </subcellularLocation>
</comment>
<keyword evidence="2 3" id="KW-0648">Protein biosynthesis</keyword>
<dbReference type="InterPro" id="IPR036402">
    <property type="entry name" value="EF-Ts_dimer_sf"/>
</dbReference>
<feature type="domain" description="Translation elongation factor EFTs/EF1B dimerisation" evidence="5">
    <location>
        <begin position="177"/>
        <end position="207"/>
    </location>
</feature>
<gene>
    <name evidence="6" type="ORF">TCMB3V08_LOCUS9622</name>
</gene>
<name>A0A7R9JDT6_TIMCA</name>
<evidence type="ECO:0000256" key="4">
    <source>
        <dbReference type="SAM" id="MobiDB-lite"/>
    </source>
</evidence>
<keyword evidence="1 3" id="KW-0251">Elongation factor</keyword>
<keyword evidence="3" id="KW-0496">Mitochondrion</keyword>
<dbReference type="HAMAP" id="MF_00050">
    <property type="entry name" value="EF_Ts"/>
    <property type="match status" value="1"/>
</dbReference>
<organism evidence="6">
    <name type="scientific">Timema californicum</name>
    <name type="common">California timema</name>
    <name type="synonym">Walking stick</name>
    <dbReference type="NCBI Taxonomy" id="61474"/>
    <lineage>
        <taxon>Eukaryota</taxon>
        <taxon>Metazoa</taxon>
        <taxon>Ecdysozoa</taxon>
        <taxon>Arthropoda</taxon>
        <taxon>Hexapoda</taxon>
        <taxon>Insecta</taxon>
        <taxon>Pterygota</taxon>
        <taxon>Neoptera</taxon>
        <taxon>Polyneoptera</taxon>
        <taxon>Phasmatodea</taxon>
        <taxon>Timematodea</taxon>
        <taxon>Timematoidea</taxon>
        <taxon>Timematidae</taxon>
        <taxon>Timema</taxon>
    </lineage>
</organism>
<dbReference type="Pfam" id="PF00889">
    <property type="entry name" value="EF_TS"/>
    <property type="match status" value="2"/>
</dbReference>
<dbReference type="InterPro" id="IPR014039">
    <property type="entry name" value="Transl_elong_EFTs/EF1B_dimer"/>
</dbReference>
<dbReference type="EMBL" id="OE185060">
    <property type="protein sequence ID" value="CAD7577066.1"/>
    <property type="molecule type" value="Genomic_DNA"/>
</dbReference>
<comment type="similarity">
    <text evidence="3">Belongs to the EF-Ts family.</text>
</comment>
<dbReference type="GO" id="GO:0005739">
    <property type="term" value="C:mitochondrion"/>
    <property type="evidence" value="ECO:0007669"/>
    <property type="project" value="UniProtKB-SubCell"/>
</dbReference>
<accession>A0A7R9JDT6</accession>
<dbReference type="Gene3D" id="3.30.479.20">
    <property type="entry name" value="Elongation factor Ts, dimerisation domain"/>
    <property type="match status" value="2"/>
</dbReference>
<evidence type="ECO:0000313" key="6">
    <source>
        <dbReference type="EMBL" id="CAD7577066.1"/>
    </source>
</evidence>
<protein>
    <recommendedName>
        <fullName evidence="3">Elongation factor Ts, mitochondrial</fullName>
        <shortName evidence="3">EF-Ts</shortName>
        <shortName evidence="3">EF-TsMt</shortName>
    </recommendedName>
</protein>
<comment type="function">
    <text evidence="3">Associates with the EF-Tu.GDP complex and induces the exchange of GDP to GTP. It remains bound to the aminoacyl-tRNA.EF-Tu.GTP complex up to the GTP hydrolysis stage on the ribosome.</text>
</comment>
<dbReference type="PANTHER" id="PTHR11741:SF0">
    <property type="entry name" value="ELONGATION FACTOR TS, MITOCHONDRIAL"/>
    <property type="match status" value="1"/>
</dbReference>
<sequence>MCGDRMVVISEKQDTGLKRVTYLAPSWARLCEVWDFIDVAVDRRDMWSTPVARYCNNLINTLVVDVCDTLTELADVDYLEQPTVPYESQLVLSARQPGARQNPLPWSMTSISILVSTRLVGPPCWQQSCDILVLTCLAEKWLKEQAQALGWSKATKLAGRPTLQGVVAVSVDKNSSTIVEVNCETDFVARNKNFQSLVRTIADACAHFTKKQPLVSPITKVKINLKVPGCITLGVTTSLYGTLIPMLPADSRDKETSSYILLEFRELLRMLKLFMNHTEDGKLLVDHMALHIGNLGENLSLRRAFCFLAEEGVTLAGYTHPAAPIQTGTLLGKYGALVALRENSPETHIDKAPGQLSTEQLGKQLCQHIVGMSPTKLEEVGVHESAANPDDELLVVTYRNEPHQSRRRMSPTKLGEAGVHEPAANPDDEQCMIYQEYLLDPTITVAQLLADSGVSLIDFVRFECGEELEGALLNPSMDLAAEVGG</sequence>
<dbReference type="AlphaFoldDB" id="A0A7R9JDT6"/>